<comment type="catalytic activity">
    <reaction evidence="10">
        <text>nicotinate beta-D-ribonucleotide + CO2 + diphosphate = quinolinate + 5-phospho-alpha-D-ribose 1-diphosphate + 2 H(+)</text>
        <dbReference type="Rhea" id="RHEA:12733"/>
        <dbReference type="ChEBI" id="CHEBI:15378"/>
        <dbReference type="ChEBI" id="CHEBI:16526"/>
        <dbReference type="ChEBI" id="CHEBI:29959"/>
        <dbReference type="ChEBI" id="CHEBI:33019"/>
        <dbReference type="ChEBI" id="CHEBI:57502"/>
        <dbReference type="ChEBI" id="CHEBI:58017"/>
        <dbReference type="EC" id="2.4.2.19"/>
    </reaction>
</comment>
<dbReference type="UniPathway" id="UPA00253">
    <property type="reaction ID" value="UER00331"/>
</dbReference>
<dbReference type="PANTHER" id="PTHR32179">
    <property type="entry name" value="NICOTINATE-NUCLEOTIDE PYROPHOSPHORYLASE [CARBOXYLATING]"/>
    <property type="match status" value="1"/>
</dbReference>
<dbReference type="SUPFAM" id="SSF54675">
    <property type="entry name" value="Nicotinate/Quinolinate PRTase N-terminal domain-like"/>
    <property type="match status" value="1"/>
</dbReference>
<dbReference type="AlphaFoldDB" id="A0A7D4Q7X0"/>
<evidence type="ECO:0000256" key="12">
    <source>
        <dbReference type="PIRNR" id="PIRNR006250"/>
    </source>
</evidence>
<evidence type="ECO:0000256" key="11">
    <source>
        <dbReference type="ARBA" id="ARBA00069173"/>
    </source>
</evidence>
<comment type="subunit">
    <text evidence="4">Hexamer formed by 3 homodimers.</text>
</comment>
<dbReference type="InterPro" id="IPR036068">
    <property type="entry name" value="Nicotinate_pribotase-like_C"/>
</dbReference>
<evidence type="ECO:0000256" key="3">
    <source>
        <dbReference type="ARBA" id="ARBA00009400"/>
    </source>
</evidence>
<dbReference type="InterPro" id="IPR022412">
    <property type="entry name" value="Quinolinate_PRibosylTrfase_N"/>
</dbReference>
<evidence type="ECO:0000256" key="4">
    <source>
        <dbReference type="ARBA" id="ARBA00011218"/>
    </source>
</evidence>
<keyword evidence="6" id="KW-0662">Pyridine nucleotide biosynthesis</keyword>
<dbReference type="Gene3D" id="3.90.1170.20">
    <property type="entry name" value="Quinolinate phosphoribosyl transferase, N-terminal domain"/>
    <property type="match status" value="1"/>
</dbReference>
<dbReference type="PANTHER" id="PTHR32179:SF3">
    <property type="entry name" value="NICOTINATE-NUCLEOTIDE PYROPHOSPHORYLASE [CARBOXYLATING]"/>
    <property type="match status" value="1"/>
</dbReference>
<keyword evidence="8 12" id="KW-0808">Transferase</keyword>
<dbReference type="Pfam" id="PF02749">
    <property type="entry name" value="QRPTase_N"/>
    <property type="match status" value="1"/>
</dbReference>
<comment type="pathway">
    <text evidence="2">Cofactor biosynthesis; NAD(+) biosynthesis; nicotinate D-ribonucleotide from quinolinate: step 1/1.</text>
</comment>
<dbReference type="EC" id="2.4.2.19" evidence="5"/>
<dbReference type="FunFam" id="3.90.1170.20:FF:000001">
    <property type="entry name" value="Nicotinate-nucleotide diphosphorylase (Carboxylating)"/>
    <property type="match status" value="1"/>
</dbReference>
<dbReference type="GO" id="GO:0009435">
    <property type="term" value="P:NAD+ biosynthetic process"/>
    <property type="evidence" value="ECO:0007669"/>
    <property type="project" value="UniProtKB-UniPathway"/>
</dbReference>
<keyword evidence="7 12" id="KW-0328">Glycosyltransferase</keyword>
<dbReference type="GO" id="GO:0034213">
    <property type="term" value="P:quinolinate catabolic process"/>
    <property type="evidence" value="ECO:0007669"/>
    <property type="project" value="TreeGrafter"/>
</dbReference>
<reference evidence="15 16" key="1">
    <citation type="submission" date="2020-05" db="EMBL/GenBank/DDBJ databases">
        <title>Mucilaginibacter mali sp. nov.</title>
        <authorList>
            <person name="Kim H.S."/>
            <person name="Lee K.C."/>
            <person name="Suh M.K."/>
            <person name="Kim J.-S."/>
            <person name="Han K.-I."/>
            <person name="Eom M.K."/>
            <person name="Shin Y.K."/>
            <person name="Lee J.-S."/>
        </authorList>
    </citation>
    <scope>NUCLEOTIDE SEQUENCE [LARGE SCALE GENOMIC DNA]</scope>
    <source>
        <strain evidence="15 16">G2-14</strain>
    </source>
</reference>
<dbReference type="FunFam" id="3.20.20.70:FF:000030">
    <property type="entry name" value="Nicotinate-nucleotide pyrophosphorylase, carboxylating"/>
    <property type="match status" value="1"/>
</dbReference>
<dbReference type="InterPro" id="IPR013785">
    <property type="entry name" value="Aldolase_TIM"/>
</dbReference>
<dbReference type="InterPro" id="IPR037128">
    <property type="entry name" value="Quinolinate_PRibosylTase_N_sf"/>
</dbReference>
<dbReference type="NCBIfam" id="TIGR00078">
    <property type="entry name" value="nadC"/>
    <property type="match status" value="1"/>
</dbReference>
<dbReference type="InterPro" id="IPR027277">
    <property type="entry name" value="NadC/ModD"/>
</dbReference>
<evidence type="ECO:0000256" key="9">
    <source>
        <dbReference type="ARBA" id="ARBA00033102"/>
    </source>
</evidence>
<feature type="domain" description="Quinolinate phosphoribosyl transferase N-terminal" evidence="14">
    <location>
        <begin position="36"/>
        <end position="121"/>
    </location>
</feature>
<evidence type="ECO:0000313" key="16">
    <source>
        <dbReference type="Proteomes" id="UP000505355"/>
    </source>
</evidence>
<dbReference type="EMBL" id="CP054139">
    <property type="protein sequence ID" value="QKJ29345.1"/>
    <property type="molecule type" value="Genomic_DNA"/>
</dbReference>
<name>A0A7D4Q7X0_9SPHI</name>
<evidence type="ECO:0000256" key="10">
    <source>
        <dbReference type="ARBA" id="ARBA00047445"/>
    </source>
</evidence>
<dbReference type="Proteomes" id="UP000505355">
    <property type="component" value="Chromosome"/>
</dbReference>
<gene>
    <name evidence="15" type="primary">nadC</name>
    <name evidence="15" type="ORF">HQ865_06100</name>
</gene>
<comment type="similarity">
    <text evidence="3 12">Belongs to the NadC/ModD family.</text>
</comment>
<dbReference type="PIRSF" id="PIRSF006250">
    <property type="entry name" value="NadC_ModD"/>
    <property type="match status" value="1"/>
</dbReference>
<accession>A0A7D4Q7X0</accession>
<evidence type="ECO:0000256" key="2">
    <source>
        <dbReference type="ARBA" id="ARBA00004893"/>
    </source>
</evidence>
<dbReference type="GO" id="GO:0004514">
    <property type="term" value="F:nicotinate-nucleotide diphosphorylase (carboxylating) activity"/>
    <property type="evidence" value="ECO:0007669"/>
    <property type="project" value="UniProtKB-EC"/>
</dbReference>
<comment type="function">
    <text evidence="1">Involved in the catabolism of quinolinic acid (QA).</text>
</comment>
<proteinExistence type="inferred from homology"/>
<evidence type="ECO:0000259" key="14">
    <source>
        <dbReference type="Pfam" id="PF02749"/>
    </source>
</evidence>
<dbReference type="CDD" id="cd01572">
    <property type="entry name" value="QPRTase"/>
    <property type="match status" value="1"/>
</dbReference>
<dbReference type="Pfam" id="PF01729">
    <property type="entry name" value="QRPTase_C"/>
    <property type="match status" value="1"/>
</dbReference>
<evidence type="ECO:0000313" key="15">
    <source>
        <dbReference type="EMBL" id="QKJ29345.1"/>
    </source>
</evidence>
<dbReference type="Gene3D" id="3.20.20.70">
    <property type="entry name" value="Aldolase class I"/>
    <property type="match status" value="1"/>
</dbReference>
<dbReference type="SUPFAM" id="SSF51690">
    <property type="entry name" value="Nicotinate/Quinolinate PRTase C-terminal domain-like"/>
    <property type="match status" value="1"/>
</dbReference>
<dbReference type="InterPro" id="IPR002638">
    <property type="entry name" value="Quinolinate_PRibosylTrfase_C"/>
</dbReference>
<evidence type="ECO:0000256" key="6">
    <source>
        <dbReference type="ARBA" id="ARBA00022642"/>
    </source>
</evidence>
<feature type="domain" description="Quinolinate phosphoribosyl transferase C-terminal" evidence="13">
    <location>
        <begin position="123"/>
        <end position="292"/>
    </location>
</feature>
<dbReference type="GO" id="GO:0005737">
    <property type="term" value="C:cytoplasm"/>
    <property type="evidence" value="ECO:0007669"/>
    <property type="project" value="TreeGrafter"/>
</dbReference>
<dbReference type="InterPro" id="IPR004393">
    <property type="entry name" value="NadC"/>
</dbReference>
<evidence type="ECO:0000256" key="1">
    <source>
        <dbReference type="ARBA" id="ARBA00003237"/>
    </source>
</evidence>
<keyword evidence="16" id="KW-1185">Reference proteome</keyword>
<organism evidence="15 16">
    <name type="scientific">Mucilaginibacter mali</name>
    <dbReference type="NCBI Taxonomy" id="2740462"/>
    <lineage>
        <taxon>Bacteria</taxon>
        <taxon>Pseudomonadati</taxon>
        <taxon>Bacteroidota</taxon>
        <taxon>Sphingobacteriia</taxon>
        <taxon>Sphingobacteriales</taxon>
        <taxon>Sphingobacteriaceae</taxon>
        <taxon>Mucilaginibacter</taxon>
    </lineage>
</organism>
<evidence type="ECO:0000259" key="13">
    <source>
        <dbReference type="Pfam" id="PF01729"/>
    </source>
</evidence>
<protein>
    <recommendedName>
        <fullName evidence="11">Probable nicotinate-nucleotide pyrophosphorylase [carboxylating]</fullName>
        <ecNumber evidence="5">2.4.2.19</ecNumber>
    </recommendedName>
    <alternativeName>
        <fullName evidence="9">Quinolinate phosphoribosyltransferase [decarboxylating]</fullName>
    </alternativeName>
</protein>
<evidence type="ECO:0000256" key="8">
    <source>
        <dbReference type="ARBA" id="ARBA00022679"/>
    </source>
</evidence>
<evidence type="ECO:0000256" key="5">
    <source>
        <dbReference type="ARBA" id="ARBA00011944"/>
    </source>
</evidence>
<sequence>MPNVITFVAKHIYDLDQHIIHQFIKNALAEDVGDGDHTSLSTIPAGTQGKARLIIKDTGILAGVELALEIFREIDPQLKVNVTLNDGAEVKFGDIAFEVEGSVQSILVAERLVLNCMQRMSGIATTTNEIADILRNTNTRVLDTRKTTPGMRYLEKWAVKIGGGVNHRFGLYDMILIKDNHVDYAGGIANAITNAQQYLLDTGKKLAIEIEVRNLEELEEVLQVGGVDRILLDNFKFDVLKQAVAMIEGRYITEASGGITVDNVLEYALCGVDYVSMGSLTHSVKSLDMSLKAIKQ</sequence>
<evidence type="ECO:0000256" key="7">
    <source>
        <dbReference type="ARBA" id="ARBA00022676"/>
    </source>
</evidence>
<dbReference type="KEGG" id="mmab:HQ865_06100"/>